<name>A0A151GBF1_DRECN</name>
<dbReference type="EMBL" id="LAYC01000003">
    <property type="protein sequence ID" value="KYK54371.1"/>
    <property type="molecule type" value="Genomic_DNA"/>
</dbReference>
<keyword evidence="2" id="KW-0732">Signal</keyword>
<dbReference type="InParanoid" id="A0A151GBF1"/>
<gene>
    <name evidence="3" type="ORF">DCS_06329</name>
</gene>
<proteinExistence type="predicted"/>
<keyword evidence="4" id="KW-1185">Reference proteome</keyword>
<evidence type="ECO:0000313" key="3">
    <source>
        <dbReference type="EMBL" id="KYK54371.1"/>
    </source>
</evidence>
<dbReference type="GeneID" id="63718972"/>
<dbReference type="Proteomes" id="UP000076580">
    <property type="component" value="Chromosome 03"/>
</dbReference>
<feature type="region of interest" description="Disordered" evidence="1">
    <location>
        <begin position="159"/>
        <end position="179"/>
    </location>
</feature>
<dbReference type="AlphaFoldDB" id="A0A151GBF1"/>
<comment type="caution">
    <text evidence="3">The sequence shown here is derived from an EMBL/GenBank/DDBJ whole genome shotgun (WGS) entry which is preliminary data.</text>
</comment>
<sequence length="179" mass="18295">MKHTAAVVGLLASLALAGPVTPIPQAASVTSSTSSAKFPSRVTPIPVPAVVKQQAPGSPAEAHFPPGITPLPAAPTPAGRFGSAVSAIPNVSQYVVENQAKHFSHLYPSEPLSHEKTAEPPSSSISGDAEDAFFGSPQLQIPLGSVPHPYAESEGKVRHFNREGPVAAPKGPVGPTGHE</sequence>
<accession>A0A151GBF1</accession>
<feature type="region of interest" description="Disordered" evidence="1">
    <location>
        <begin position="52"/>
        <end position="75"/>
    </location>
</feature>
<feature type="chain" id="PRO_5007580335" evidence="2">
    <location>
        <begin position="18"/>
        <end position="179"/>
    </location>
</feature>
<protein>
    <submittedName>
        <fullName evidence="3">Uncharacterized protein</fullName>
    </submittedName>
</protein>
<evidence type="ECO:0000313" key="4">
    <source>
        <dbReference type="Proteomes" id="UP000076580"/>
    </source>
</evidence>
<feature type="signal peptide" evidence="2">
    <location>
        <begin position="1"/>
        <end position="17"/>
    </location>
</feature>
<organism evidence="3 4">
    <name type="scientific">Drechmeria coniospora</name>
    <name type="common">Nematophagous fungus</name>
    <name type="synonym">Meria coniospora</name>
    <dbReference type="NCBI Taxonomy" id="98403"/>
    <lineage>
        <taxon>Eukaryota</taxon>
        <taxon>Fungi</taxon>
        <taxon>Dikarya</taxon>
        <taxon>Ascomycota</taxon>
        <taxon>Pezizomycotina</taxon>
        <taxon>Sordariomycetes</taxon>
        <taxon>Hypocreomycetidae</taxon>
        <taxon>Hypocreales</taxon>
        <taxon>Ophiocordycipitaceae</taxon>
        <taxon>Drechmeria</taxon>
    </lineage>
</organism>
<dbReference type="RefSeq" id="XP_040653723.1">
    <property type="nucleotide sequence ID" value="XM_040803619.1"/>
</dbReference>
<feature type="compositionally biased region" description="Low complexity" evidence="1">
    <location>
        <begin position="164"/>
        <end position="179"/>
    </location>
</feature>
<reference evidence="3 4" key="1">
    <citation type="journal article" date="2016" name="Sci. Rep.">
        <title>Insights into Adaptations to a Near-Obligate Nematode Endoparasitic Lifestyle from the Finished Genome of Drechmeria coniospora.</title>
        <authorList>
            <person name="Zhang L."/>
            <person name="Zhou Z."/>
            <person name="Guo Q."/>
            <person name="Fokkens L."/>
            <person name="Miskei M."/>
            <person name="Pocsi I."/>
            <person name="Zhang W."/>
            <person name="Chen M."/>
            <person name="Wang L."/>
            <person name="Sun Y."/>
            <person name="Donzelli B.G."/>
            <person name="Gibson D.M."/>
            <person name="Nelson D.R."/>
            <person name="Luo J.G."/>
            <person name="Rep M."/>
            <person name="Liu H."/>
            <person name="Yang S."/>
            <person name="Wang J."/>
            <person name="Krasnoff S.B."/>
            <person name="Xu Y."/>
            <person name="Molnar I."/>
            <person name="Lin M."/>
        </authorList>
    </citation>
    <scope>NUCLEOTIDE SEQUENCE [LARGE SCALE GENOMIC DNA]</scope>
    <source>
        <strain evidence="3 4">ARSEF 6962</strain>
    </source>
</reference>
<evidence type="ECO:0000256" key="2">
    <source>
        <dbReference type="SAM" id="SignalP"/>
    </source>
</evidence>
<evidence type="ECO:0000256" key="1">
    <source>
        <dbReference type="SAM" id="MobiDB-lite"/>
    </source>
</evidence>